<sequence length="371" mass="42121">MSSSKSTTATTILYKKSKDVPRLPLVELSDVRKPLKGFKAVPEFTGRWDPTRNDDWADYEQAERDTMIKGYWWAYDKEHDELENHYLALVRKEAEAESKRKSEEEKKKKSKPATPIASGSRKSKGKGKAVEEVDDSEFEGDTEFQETCIGCKLGKVKCIFTHATNGKKVACDSKSLVNLDVEVGNQNHLEAEGSYHRYQLQMFNGLRGSLDQLMKADERELRLRTLVHQLQDESLVSEDLQDGVFNARSRIIDRYNKIALTCGAQMKQIVARYKLGKSFVPKVMLLDQYGEVVFEEDVGPGMKRMRDENEVGFGPSKRARFAEKPGSRVKEVEKVVEKEVGPDPVPMEIDKGTGKGKETEPKDVEEDIMKE</sequence>
<dbReference type="HOGENOM" id="CLU_061024_0_0_1"/>
<feature type="compositionally biased region" description="Basic and acidic residues" evidence="1">
    <location>
        <begin position="348"/>
        <end position="371"/>
    </location>
</feature>
<dbReference type="EMBL" id="KN837190">
    <property type="protein sequence ID" value="KIJ35339.1"/>
    <property type="molecule type" value="Genomic_DNA"/>
</dbReference>
<dbReference type="Proteomes" id="UP000054279">
    <property type="component" value="Unassembled WGS sequence"/>
</dbReference>
<name>A0A0C9UKH2_SPHS4</name>
<feature type="compositionally biased region" description="Basic and acidic residues" evidence="1">
    <location>
        <begin position="95"/>
        <end position="107"/>
    </location>
</feature>
<proteinExistence type="predicted"/>
<evidence type="ECO:0000256" key="1">
    <source>
        <dbReference type="SAM" id="MobiDB-lite"/>
    </source>
</evidence>
<feature type="region of interest" description="Disordered" evidence="1">
    <location>
        <begin position="340"/>
        <end position="371"/>
    </location>
</feature>
<protein>
    <submittedName>
        <fullName evidence="2">Uncharacterized protein</fullName>
    </submittedName>
</protein>
<reference evidence="2 3" key="1">
    <citation type="submission" date="2014-06" db="EMBL/GenBank/DDBJ databases">
        <title>Evolutionary Origins and Diversification of the Mycorrhizal Mutualists.</title>
        <authorList>
            <consortium name="DOE Joint Genome Institute"/>
            <consortium name="Mycorrhizal Genomics Consortium"/>
            <person name="Kohler A."/>
            <person name="Kuo A."/>
            <person name="Nagy L.G."/>
            <person name="Floudas D."/>
            <person name="Copeland A."/>
            <person name="Barry K.W."/>
            <person name="Cichocki N."/>
            <person name="Veneault-Fourrey C."/>
            <person name="LaButti K."/>
            <person name="Lindquist E.A."/>
            <person name="Lipzen A."/>
            <person name="Lundell T."/>
            <person name="Morin E."/>
            <person name="Murat C."/>
            <person name="Riley R."/>
            <person name="Ohm R."/>
            <person name="Sun H."/>
            <person name="Tunlid A."/>
            <person name="Henrissat B."/>
            <person name="Grigoriev I.V."/>
            <person name="Hibbett D.S."/>
            <person name="Martin F."/>
        </authorList>
    </citation>
    <scope>NUCLEOTIDE SEQUENCE [LARGE SCALE GENOMIC DNA]</scope>
    <source>
        <strain evidence="2 3">SS14</strain>
    </source>
</reference>
<evidence type="ECO:0000313" key="3">
    <source>
        <dbReference type="Proteomes" id="UP000054279"/>
    </source>
</evidence>
<accession>A0A0C9UKH2</accession>
<feature type="region of interest" description="Disordered" evidence="1">
    <location>
        <begin position="95"/>
        <end position="136"/>
    </location>
</feature>
<dbReference type="AlphaFoldDB" id="A0A0C9UKH2"/>
<evidence type="ECO:0000313" key="2">
    <source>
        <dbReference type="EMBL" id="KIJ35339.1"/>
    </source>
</evidence>
<keyword evidence="3" id="KW-1185">Reference proteome</keyword>
<organism evidence="2 3">
    <name type="scientific">Sphaerobolus stellatus (strain SS14)</name>
    <dbReference type="NCBI Taxonomy" id="990650"/>
    <lineage>
        <taxon>Eukaryota</taxon>
        <taxon>Fungi</taxon>
        <taxon>Dikarya</taxon>
        <taxon>Basidiomycota</taxon>
        <taxon>Agaricomycotina</taxon>
        <taxon>Agaricomycetes</taxon>
        <taxon>Phallomycetidae</taxon>
        <taxon>Geastrales</taxon>
        <taxon>Sphaerobolaceae</taxon>
        <taxon>Sphaerobolus</taxon>
    </lineage>
</organism>
<gene>
    <name evidence="2" type="ORF">M422DRAFT_262513</name>
</gene>